<dbReference type="GO" id="GO:0035516">
    <property type="term" value="F:broad specificity oxidative DNA demethylase activity"/>
    <property type="evidence" value="ECO:0007669"/>
    <property type="project" value="TreeGrafter"/>
</dbReference>
<evidence type="ECO:0000259" key="3">
    <source>
        <dbReference type="PROSITE" id="PS51471"/>
    </source>
</evidence>
<feature type="binding site" evidence="1">
    <location>
        <position position="651"/>
    </location>
    <ligand>
        <name>2-oxoglutarate</name>
        <dbReference type="ChEBI" id="CHEBI:16810"/>
    </ligand>
</feature>
<reference evidence="4 5" key="1">
    <citation type="journal article" date="2020" name="Genome Biol. Evol.">
        <title>Comparative genomics of Sclerotiniaceae.</title>
        <authorList>
            <person name="Valero Jimenez C.A."/>
            <person name="Steentjes M."/>
            <person name="Scholten O.E."/>
            <person name="Van Kan J.A.L."/>
        </authorList>
    </citation>
    <scope>NUCLEOTIDE SEQUENCE [LARGE SCALE GENOMIC DNA]</scope>
    <source>
        <strain evidence="4 5">MUCL 94</strain>
    </source>
</reference>
<name>A0A9P5IT75_9HELO</name>
<proteinExistence type="predicted"/>
<evidence type="ECO:0000313" key="4">
    <source>
        <dbReference type="EMBL" id="KAF7953396.1"/>
    </source>
</evidence>
<sequence>MISLKVRQQRDNTSLSDNLKPSPSTSDILHPSSSGSETSLSSVSNTKEENLGFFMNQDRSPQNEDGSWSESNLPAHLFNTPSPPCTALETSSSPPPPPQPPRRSARTTKNVQPKMDQFFARTEKPLVPTKRKAVMNDVEDLLTDTAQELSEPPHKKVMTTPPRQPPRATPPKSRRAAAKVKELPSLENATLNKPEAWGEPPVWAEKRQQLCSSLPYHKGYESAAYRTNGMIAGFLANQGVGPRDVFTENIYITSVGGGKSKGEDGETKRVKDQDFSSIAISFQRTMEAKLPIAMIAGQRNTICPVKLNHHFNVLDFFHITDIWCELESGLKMWKVRMEKIDLTKRSWWSPIDSVAHLSEGYDGVKTVVQTCGACNTSCKTIYTQGWTCRSPQCEGFYVFDHQVDVDDLQYCAEFLQERTPYTGAAPPPLRPEPVTDADLVGEDIFGVEERCKQGIVCPRCHGCIRRLEWRQWTCENPGCDFTHTVTQVPVPITKAIEGNNVIVNQSPIVFAHEAIRVNHKPIGHYDVYELQLPGETTEAGWIQVFRSNGLINSQPGGPNDLFQGMQKDDYKLRRGPARHPGLPMEIVTAHFASNFGAPYKFLVAHEANSFEDAPIPILQAMQRMTWAVQQAFSGKEDAEFTPFNEVLALGYFENMHIGYHDDGEDTLGETVATLSLGASSTMCFRPKNKSTIGGVLKPGKGNLGSKAAKKDYVKVTLNHGDIIVMHGSGIHKYYEHAVTPHGLLRFALTCRHVKPELLSPEDRIICAEKSALPANFANYAYDGDIGVSEDPSRPTNDGDDDDLTKLKKFIVAKKLSGELTKADCMELRDIILDL</sequence>
<feature type="compositionally biased region" description="Polar residues" evidence="2">
    <location>
        <begin position="11"/>
        <end position="27"/>
    </location>
</feature>
<evidence type="ECO:0000313" key="5">
    <source>
        <dbReference type="Proteomes" id="UP000710849"/>
    </source>
</evidence>
<dbReference type="SUPFAM" id="SSF51197">
    <property type="entry name" value="Clavaminate synthase-like"/>
    <property type="match status" value="1"/>
</dbReference>
<dbReference type="AlphaFoldDB" id="A0A9P5IT75"/>
<comment type="caution">
    <text evidence="4">The sequence shown here is derived from an EMBL/GenBank/DDBJ whole genome shotgun (WGS) entry which is preliminary data.</text>
</comment>
<evidence type="ECO:0000256" key="1">
    <source>
        <dbReference type="PIRSR" id="PIRSR632852-1"/>
    </source>
</evidence>
<dbReference type="InterPro" id="IPR037151">
    <property type="entry name" value="AlkB-like_sf"/>
</dbReference>
<dbReference type="RefSeq" id="XP_038737206.1">
    <property type="nucleotide sequence ID" value="XM_038871305.1"/>
</dbReference>
<dbReference type="GO" id="GO:0051747">
    <property type="term" value="F:cytosine C-5 DNA demethylase activity"/>
    <property type="evidence" value="ECO:0007669"/>
    <property type="project" value="TreeGrafter"/>
</dbReference>
<dbReference type="PROSITE" id="PS51471">
    <property type="entry name" value="FE2OG_OXY"/>
    <property type="match status" value="1"/>
</dbReference>
<dbReference type="GeneID" id="62144384"/>
<feature type="compositionally biased region" description="Low complexity" evidence="2">
    <location>
        <begin position="32"/>
        <end position="44"/>
    </location>
</feature>
<dbReference type="InterPro" id="IPR027450">
    <property type="entry name" value="AlkB-like"/>
</dbReference>
<feature type="region of interest" description="Disordered" evidence="2">
    <location>
        <begin position="145"/>
        <end position="175"/>
    </location>
</feature>
<keyword evidence="5" id="KW-1185">Reference proteome</keyword>
<dbReference type="PANTHER" id="PTHR31573">
    <property type="entry name" value="ALPHA-KETOGLUTARATE-DEPENDENT DIOXYGENASE ALKB HOMOLOG 2"/>
    <property type="match status" value="1"/>
</dbReference>
<feature type="domain" description="Fe2OG dioxygenase" evidence="3">
    <location>
        <begin position="642"/>
        <end position="754"/>
    </location>
</feature>
<accession>A0A9P5IT75</accession>
<organism evidence="4 5">
    <name type="scientific">Botrytis byssoidea</name>
    <dbReference type="NCBI Taxonomy" id="139641"/>
    <lineage>
        <taxon>Eukaryota</taxon>
        <taxon>Fungi</taxon>
        <taxon>Dikarya</taxon>
        <taxon>Ascomycota</taxon>
        <taxon>Pezizomycotina</taxon>
        <taxon>Leotiomycetes</taxon>
        <taxon>Helotiales</taxon>
        <taxon>Sclerotiniaceae</taxon>
        <taxon>Botrytis</taxon>
    </lineage>
</organism>
<feature type="region of interest" description="Disordered" evidence="2">
    <location>
        <begin position="1"/>
        <end position="112"/>
    </location>
</feature>
<dbReference type="InterPro" id="IPR032852">
    <property type="entry name" value="ALKBH2"/>
</dbReference>
<feature type="binding site" evidence="1">
    <location>
        <position position="660"/>
    </location>
    <ligand>
        <name>2-oxoglutarate</name>
        <dbReference type="ChEBI" id="CHEBI:16810"/>
    </ligand>
</feature>
<dbReference type="PANTHER" id="PTHR31573:SF4">
    <property type="entry name" value="FE2OG DIOXYGENASE DOMAIN-CONTAINING PROTEIN"/>
    <property type="match status" value="1"/>
</dbReference>
<dbReference type="Proteomes" id="UP000710849">
    <property type="component" value="Unassembled WGS sequence"/>
</dbReference>
<feature type="compositionally biased region" description="Polar residues" evidence="2">
    <location>
        <begin position="57"/>
        <end position="72"/>
    </location>
</feature>
<dbReference type="Gene3D" id="2.60.120.590">
    <property type="entry name" value="Alpha-ketoglutarate-dependent dioxygenase AlkB-like"/>
    <property type="match status" value="1"/>
</dbReference>
<dbReference type="Pfam" id="PF13532">
    <property type="entry name" value="2OG-FeII_Oxy_2"/>
    <property type="match status" value="1"/>
</dbReference>
<dbReference type="GO" id="GO:0008198">
    <property type="term" value="F:ferrous iron binding"/>
    <property type="evidence" value="ECO:0007669"/>
    <property type="project" value="TreeGrafter"/>
</dbReference>
<gene>
    <name evidence="4" type="ORF">EAE97_000795</name>
</gene>
<evidence type="ECO:0000256" key="2">
    <source>
        <dbReference type="SAM" id="MobiDB-lite"/>
    </source>
</evidence>
<dbReference type="InterPro" id="IPR005123">
    <property type="entry name" value="Oxoglu/Fe-dep_dioxygenase_dom"/>
</dbReference>
<dbReference type="EMBL" id="RCSW01000002">
    <property type="protein sequence ID" value="KAF7953396.1"/>
    <property type="molecule type" value="Genomic_DNA"/>
</dbReference>
<protein>
    <recommendedName>
        <fullName evidence="3">Fe2OG dioxygenase domain-containing protein</fullName>
    </recommendedName>
</protein>
<dbReference type="GO" id="GO:0006307">
    <property type="term" value="P:DNA alkylation repair"/>
    <property type="evidence" value="ECO:0007669"/>
    <property type="project" value="TreeGrafter"/>
</dbReference>